<dbReference type="RefSeq" id="WP_119036590.1">
    <property type="nucleotide sequence ID" value="NZ_QXDC01000004.1"/>
</dbReference>
<gene>
    <name evidence="2" type="ORF">DFR49_3108</name>
</gene>
<protein>
    <submittedName>
        <fullName evidence="2">Uncharacterized protein</fullName>
    </submittedName>
</protein>
<keyword evidence="1" id="KW-0812">Transmembrane</keyword>
<comment type="caution">
    <text evidence="2">The sequence shown here is derived from an EMBL/GenBank/DDBJ whole genome shotgun (WGS) entry which is preliminary data.</text>
</comment>
<keyword evidence="1" id="KW-1133">Transmembrane helix</keyword>
<dbReference type="EMBL" id="QXDC01000004">
    <property type="protein sequence ID" value="RIA37230.1"/>
    <property type="molecule type" value="Genomic_DNA"/>
</dbReference>
<keyword evidence="1" id="KW-0472">Membrane</keyword>
<reference evidence="2 3" key="1">
    <citation type="submission" date="2018-08" db="EMBL/GenBank/DDBJ databases">
        <title>Genomic Encyclopedia of Type Strains, Phase IV (KMG-IV): sequencing the most valuable type-strain genomes for metagenomic binning, comparative biology and taxonomic classification.</title>
        <authorList>
            <person name="Goeker M."/>
        </authorList>
    </citation>
    <scope>NUCLEOTIDE SEQUENCE [LARGE SCALE GENOMIC DNA]</scope>
    <source>
        <strain evidence="2 3">DSM 25527</strain>
    </source>
</reference>
<evidence type="ECO:0000256" key="1">
    <source>
        <dbReference type="SAM" id="Phobius"/>
    </source>
</evidence>
<feature type="transmembrane region" description="Helical" evidence="1">
    <location>
        <begin position="6"/>
        <end position="27"/>
    </location>
</feature>
<dbReference type="AlphaFoldDB" id="A0A397NIA4"/>
<name>A0A397NIA4_9SPHN</name>
<evidence type="ECO:0000313" key="2">
    <source>
        <dbReference type="EMBL" id="RIA37230.1"/>
    </source>
</evidence>
<organism evidence="2 3">
    <name type="scientific">Hephaestia caeni</name>
    <dbReference type="NCBI Taxonomy" id="645617"/>
    <lineage>
        <taxon>Bacteria</taxon>
        <taxon>Pseudomonadati</taxon>
        <taxon>Pseudomonadota</taxon>
        <taxon>Alphaproteobacteria</taxon>
        <taxon>Sphingomonadales</taxon>
        <taxon>Sphingomonadaceae</taxon>
        <taxon>Hephaestia</taxon>
    </lineage>
</organism>
<proteinExistence type="predicted"/>
<keyword evidence="3" id="KW-1185">Reference proteome</keyword>
<dbReference type="Proteomes" id="UP000266568">
    <property type="component" value="Unassembled WGS sequence"/>
</dbReference>
<dbReference type="OrthoDB" id="7593068at2"/>
<sequence length="367" mass="40732">MSSAALWAAIIGAGSALVVSFLKDFLFEWLKERRAKRQSQAEVYRQYLAPLCETCEKIVWRSKEIFVDKRHAFLKTTTLPLDFNAYKRISTLYRIATLIGWIRGMNLELRALPRGKSNYATPIAKQITAFQKALADGPHVELHRVTRLSALWSIDLSRLDQAEQAALAMRFEVEAHAATGGNLKSNPDHLRNLPANEKLEICRCLSAYLAKETGSKAPDEEVIRETVDHAVGGLSYREALLYRDWQDALGDAMIERDPDSVRQFRIVGYEGFTALLETEAPWFEVLAKSIDDIDFDEIDPSDFRSQQLRDVSAAVAAILIGIAQTKDAFLLDPASLDAAKRLSAAIAAATQAQGNDMGTCAARRGGS</sequence>
<accession>A0A397NIA4</accession>
<evidence type="ECO:0000313" key="3">
    <source>
        <dbReference type="Proteomes" id="UP000266568"/>
    </source>
</evidence>